<evidence type="ECO:0000313" key="2">
    <source>
        <dbReference type="Proteomes" id="UP000292235"/>
    </source>
</evidence>
<sequence>MAAQLSLGPVAFAGAETAARLWSMQGLPRWDGREIHMVIPALGAQRHVPGIVLHSWDTDPEDVTFPPTDLQHPFPDERGRLWAVADFWWADRLLIGEADGVGPHRQPDVLAGDRRRQNALQTLYPGTRIVRFTWADLDRPGCIRSTVARAGYP</sequence>
<dbReference type="KEGG" id="strr:EKD16_06360"/>
<dbReference type="EMBL" id="CP036455">
    <property type="protein sequence ID" value="QBI53070.1"/>
    <property type="molecule type" value="Genomic_DNA"/>
</dbReference>
<accession>A0A4P6PZ95</accession>
<reference evidence="1 2" key="1">
    <citation type="submission" date="2019-02" db="EMBL/GenBank/DDBJ databases">
        <authorList>
            <person name="Khodamoradi S."/>
            <person name="Hahnke R.L."/>
            <person name="Kaempfer P."/>
            <person name="Schumann P."/>
            <person name="Rohde M."/>
            <person name="Steinert M."/>
            <person name="Luzhetskyy A."/>
            <person name="Wink J."/>
            <person name="Ruckert C."/>
        </authorList>
    </citation>
    <scope>NUCLEOTIDE SEQUENCE [LARGE SCALE GENOMIC DNA]</scope>
    <source>
        <strain evidence="1 2">M2</strain>
    </source>
</reference>
<protein>
    <recommendedName>
        <fullName evidence="3">DUF559 domain-containing protein</fullName>
    </recommendedName>
</protein>
<dbReference type="RefSeq" id="WP_242677491.1">
    <property type="nucleotide sequence ID" value="NZ_CP036455.1"/>
</dbReference>
<dbReference type="AlphaFoldDB" id="A0A4P6PZ95"/>
<organism evidence="1 2">
    <name type="scientific">Streptomonospora litoralis</name>
    <dbReference type="NCBI Taxonomy" id="2498135"/>
    <lineage>
        <taxon>Bacteria</taxon>
        <taxon>Bacillati</taxon>
        <taxon>Actinomycetota</taxon>
        <taxon>Actinomycetes</taxon>
        <taxon>Streptosporangiales</taxon>
        <taxon>Nocardiopsidaceae</taxon>
        <taxon>Streptomonospora</taxon>
    </lineage>
</organism>
<name>A0A4P6PZ95_9ACTN</name>
<dbReference type="Proteomes" id="UP000292235">
    <property type="component" value="Chromosome"/>
</dbReference>
<evidence type="ECO:0008006" key="3">
    <source>
        <dbReference type="Google" id="ProtNLM"/>
    </source>
</evidence>
<gene>
    <name evidence="1" type="ORF">EKD16_06360</name>
</gene>
<evidence type="ECO:0000313" key="1">
    <source>
        <dbReference type="EMBL" id="QBI53070.1"/>
    </source>
</evidence>
<keyword evidence="2" id="KW-1185">Reference proteome</keyword>
<proteinExistence type="predicted"/>